<dbReference type="EMBL" id="VICB01000008">
    <property type="protein sequence ID" value="TQD43377.1"/>
    <property type="molecule type" value="Genomic_DNA"/>
</dbReference>
<name>A0A508A258_9ACTO</name>
<feature type="compositionally biased region" description="Basic and acidic residues" evidence="1">
    <location>
        <begin position="9"/>
        <end position="25"/>
    </location>
</feature>
<comment type="caution">
    <text evidence="2">The sequence shown here is derived from an EMBL/GenBank/DDBJ whole genome shotgun (WGS) entry which is preliminary data.</text>
</comment>
<sequence length="336" mass="35948">MSAASENRSANRAENQAENHAANHAERRVVPVVVGAYPMLPPDDEDRRGAAALYGALADLGWVDGIELPFREALDAPEPWLAEQLAGRFTQCVVTAIPGTMGRTGKDPAFGLASPDDAGRGRALAYTRSLLEAVDRLHQAAGQQVVTRVELHSAPHHQADAEAFHASLSELTEDFASRSLGMIVEHCDAEGGVGPSEKAFLPLSQEIAACRDTPALITVNWGRSVIETHDPDTPESHVRELVEAGRLGGVMISGAGPEETQWAWAWADAHLPLAEHEPTSWLTPERVAATMRAAGSAQAYEGVKINTPAGASLEEKLAWVCRVREVMLAGLTEPTD</sequence>
<evidence type="ECO:0000256" key="1">
    <source>
        <dbReference type="SAM" id="MobiDB-lite"/>
    </source>
</evidence>
<dbReference type="InterPro" id="IPR032344">
    <property type="entry name" value="DUF4862"/>
</dbReference>
<gene>
    <name evidence="2" type="ORF">FK256_06665</name>
</gene>
<dbReference type="RefSeq" id="WP_141424190.1">
    <property type="nucleotide sequence ID" value="NZ_JASPFB010000001.1"/>
</dbReference>
<dbReference type="SUPFAM" id="SSF51658">
    <property type="entry name" value="Xylose isomerase-like"/>
    <property type="match status" value="1"/>
</dbReference>
<dbReference type="Pfam" id="PF16154">
    <property type="entry name" value="DUF4862"/>
    <property type="match status" value="1"/>
</dbReference>
<dbReference type="AlphaFoldDB" id="A0A508A258"/>
<dbReference type="InterPro" id="IPR036237">
    <property type="entry name" value="Xyl_isomerase-like_sf"/>
</dbReference>
<protein>
    <submittedName>
        <fullName evidence="2">DUF4862 family protein</fullName>
    </submittedName>
</protein>
<organism evidence="2 3">
    <name type="scientific">Actinomyces johnsonii</name>
    <dbReference type="NCBI Taxonomy" id="544581"/>
    <lineage>
        <taxon>Bacteria</taxon>
        <taxon>Bacillati</taxon>
        <taxon>Actinomycetota</taxon>
        <taxon>Actinomycetes</taxon>
        <taxon>Actinomycetales</taxon>
        <taxon>Actinomycetaceae</taxon>
        <taxon>Actinomyces</taxon>
    </lineage>
</organism>
<dbReference type="Proteomes" id="UP000319010">
    <property type="component" value="Unassembled WGS sequence"/>
</dbReference>
<dbReference type="Gene3D" id="3.20.20.150">
    <property type="entry name" value="Divalent-metal-dependent TIM barrel enzymes"/>
    <property type="match status" value="1"/>
</dbReference>
<evidence type="ECO:0000313" key="2">
    <source>
        <dbReference type="EMBL" id="TQD43377.1"/>
    </source>
</evidence>
<accession>A0A508A258</accession>
<feature type="region of interest" description="Disordered" evidence="1">
    <location>
        <begin position="1"/>
        <end position="25"/>
    </location>
</feature>
<evidence type="ECO:0000313" key="3">
    <source>
        <dbReference type="Proteomes" id="UP000319010"/>
    </source>
</evidence>
<proteinExistence type="predicted"/>
<reference evidence="2 3" key="1">
    <citation type="submission" date="2019-06" db="EMBL/GenBank/DDBJ databases">
        <title>Draft genome sequence of Actinomyces johnsonii CCUG 34287T.</title>
        <authorList>
            <person name="Salva-Serra F."/>
            <person name="Cardew S."/>
            <person name="Moore E."/>
        </authorList>
    </citation>
    <scope>NUCLEOTIDE SEQUENCE [LARGE SCALE GENOMIC DNA]</scope>
    <source>
        <strain evidence="2 3">CCUG 34287</strain>
    </source>
</reference>